<protein>
    <submittedName>
        <fullName evidence="1">Uncharacterized protein</fullName>
    </submittedName>
</protein>
<name>A0A0F9ETB6_9ZZZZ</name>
<comment type="caution">
    <text evidence="1">The sequence shown here is derived from an EMBL/GenBank/DDBJ whole genome shotgun (WGS) entry which is preliminary data.</text>
</comment>
<sequence>MSDWICQACEGEGDSGTMAWGRDEETLLGVWVHDACLQHLIHKHRQTLETQLFVALRAHYWGVGFSIETAVHAMQILWGEKLGKKGKDYKVLKLPPGSYAPCVNDAGQVVWSHFDGAKAGDGEWVI</sequence>
<dbReference type="AlphaFoldDB" id="A0A0F9ETB6"/>
<evidence type="ECO:0000313" key="1">
    <source>
        <dbReference type="EMBL" id="KKL48180.1"/>
    </source>
</evidence>
<proteinExistence type="predicted"/>
<accession>A0A0F9ETB6</accession>
<gene>
    <name evidence="1" type="ORF">LCGC14_2328070</name>
</gene>
<organism evidence="1">
    <name type="scientific">marine sediment metagenome</name>
    <dbReference type="NCBI Taxonomy" id="412755"/>
    <lineage>
        <taxon>unclassified sequences</taxon>
        <taxon>metagenomes</taxon>
        <taxon>ecological metagenomes</taxon>
    </lineage>
</organism>
<reference evidence="1" key="1">
    <citation type="journal article" date="2015" name="Nature">
        <title>Complex archaea that bridge the gap between prokaryotes and eukaryotes.</title>
        <authorList>
            <person name="Spang A."/>
            <person name="Saw J.H."/>
            <person name="Jorgensen S.L."/>
            <person name="Zaremba-Niedzwiedzka K."/>
            <person name="Martijn J."/>
            <person name="Lind A.E."/>
            <person name="van Eijk R."/>
            <person name="Schleper C."/>
            <person name="Guy L."/>
            <person name="Ettema T.J."/>
        </authorList>
    </citation>
    <scope>NUCLEOTIDE SEQUENCE</scope>
</reference>
<dbReference type="EMBL" id="LAZR01033405">
    <property type="protein sequence ID" value="KKL48180.1"/>
    <property type="molecule type" value="Genomic_DNA"/>
</dbReference>